<dbReference type="InterPro" id="IPR011701">
    <property type="entry name" value="MFS"/>
</dbReference>
<keyword evidence="4 9" id="KW-1133">Transmembrane helix</keyword>
<feature type="transmembrane region" description="Helical" evidence="9">
    <location>
        <begin position="358"/>
        <end position="383"/>
    </location>
</feature>
<evidence type="ECO:0000256" key="3">
    <source>
        <dbReference type="ARBA" id="ARBA00022692"/>
    </source>
</evidence>
<evidence type="ECO:0000256" key="2">
    <source>
        <dbReference type="ARBA" id="ARBA00022448"/>
    </source>
</evidence>
<name>A0A1E3PGV9_9ASCO</name>
<evidence type="ECO:0000256" key="8">
    <source>
        <dbReference type="SAM" id="MobiDB-lite"/>
    </source>
</evidence>
<reference evidence="11 12" key="1">
    <citation type="journal article" date="2016" name="Proc. Natl. Acad. Sci. U.S.A.">
        <title>Comparative genomics of biotechnologically important yeasts.</title>
        <authorList>
            <person name="Riley R."/>
            <person name="Haridas S."/>
            <person name="Wolfe K.H."/>
            <person name="Lopes M.R."/>
            <person name="Hittinger C.T."/>
            <person name="Goeker M."/>
            <person name="Salamov A.A."/>
            <person name="Wisecaver J.H."/>
            <person name="Long T.M."/>
            <person name="Calvey C.H."/>
            <person name="Aerts A.L."/>
            <person name="Barry K.W."/>
            <person name="Choi C."/>
            <person name="Clum A."/>
            <person name="Coughlan A.Y."/>
            <person name="Deshpande S."/>
            <person name="Douglass A.P."/>
            <person name="Hanson S.J."/>
            <person name="Klenk H.-P."/>
            <person name="LaButti K.M."/>
            <person name="Lapidus A."/>
            <person name="Lindquist E.A."/>
            <person name="Lipzen A.M."/>
            <person name="Meier-Kolthoff J.P."/>
            <person name="Ohm R.A."/>
            <person name="Otillar R.P."/>
            <person name="Pangilinan J.L."/>
            <person name="Peng Y."/>
            <person name="Rokas A."/>
            <person name="Rosa C.A."/>
            <person name="Scheuner C."/>
            <person name="Sibirny A.A."/>
            <person name="Slot J.C."/>
            <person name="Stielow J.B."/>
            <person name="Sun H."/>
            <person name="Kurtzman C.P."/>
            <person name="Blackwell M."/>
            <person name="Grigoriev I.V."/>
            <person name="Jeffries T.W."/>
        </authorList>
    </citation>
    <scope>NUCLEOTIDE SEQUENCE [LARGE SCALE GENOMIC DNA]</scope>
    <source>
        <strain evidence="11 12">DSM 6958</strain>
    </source>
</reference>
<dbReference type="SUPFAM" id="SSF103473">
    <property type="entry name" value="MFS general substrate transporter"/>
    <property type="match status" value="1"/>
</dbReference>
<dbReference type="FunFam" id="1.20.1720.10:FF:000009">
    <property type="entry name" value="MFS multidrug transporter"/>
    <property type="match status" value="1"/>
</dbReference>
<gene>
    <name evidence="11" type="ORF">NADFUDRAFT_83453</name>
</gene>
<dbReference type="Proteomes" id="UP000095009">
    <property type="component" value="Unassembled WGS sequence"/>
</dbReference>
<proteinExistence type="inferred from homology"/>
<evidence type="ECO:0000256" key="5">
    <source>
        <dbReference type="ARBA" id="ARBA00023136"/>
    </source>
</evidence>
<accession>A0A1E3PGV9</accession>
<organism evidence="11 12">
    <name type="scientific">Nadsonia fulvescens var. elongata DSM 6958</name>
    <dbReference type="NCBI Taxonomy" id="857566"/>
    <lineage>
        <taxon>Eukaryota</taxon>
        <taxon>Fungi</taxon>
        <taxon>Dikarya</taxon>
        <taxon>Ascomycota</taxon>
        <taxon>Saccharomycotina</taxon>
        <taxon>Dipodascomycetes</taxon>
        <taxon>Dipodascales</taxon>
        <taxon>Dipodascales incertae sedis</taxon>
        <taxon>Nadsonia</taxon>
    </lineage>
</organism>
<feature type="transmembrane region" description="Helical" evidence="9">
    <location>
        <begin position="112"/>
        <end position="131"/>
    </location>
</feature>
<dbReference type="AlphaFoldDB" id="A0A1E3PGV9"/>
<evidence type="ECO:0000259" key="10">
    <source>
        <dbReference type="PROSITE" id="PS50850"/>
    </source>
</evidence>
<evidence type="ECO:0000256" key="1">
    <source>
        <dbReference type="ARBA" id="ARBA00004141"/>
    </source>
</evidence>
<dbReference type="Pfam" id="PF07690">
    <property type="entry name" value="MFS_1"/>
    <property type="match status" value="1"/>
</dbReference>
<feature type="transmembrane region" description="Helical" evidence="9">
    <location>
        <begin position="143"/>
        <end position="160"/>
    </location>
</feature>
<dbReference type="EMBL" id="KV454411">
    <property type="protein sequence ID" value="ODQ64454.1"/>
    <property type="molecule type" value="Genomic_DNA"/>
</dbReference>
<feature type="transmembrane region" description="Helical" evidence="9">
    <location>
        <begin position="409"/>
        <end position="430"/>
    </location>
</feature>
<dbReference type="PANTHER" id="PTHR23502:SF51">
    <property type="entry name" value="QUINIDINE RESISTANCE PROTEIN 1-RELATED"/>
    <property type="match status" value="1"/>
</dbReference>
<keyword evidence="12" id="KW-1185">Reference proteome</keyword>
<dbReference type="STRING" id="857566.A0A1E3PGV9"/>
<keyword evidence="3 9" id="KW-0812">Transmembrane</keyword>
<keyword evidence="7" id="KW-0175">Coiled coil</keyword>
<feature type="transmembrane region" description="Helical" evidence="9">
    <location>
        <begin position="232"/>
        <end position="251"/>
    </location>
</feature>
<dbReference type="InterPro" id="IPR020846">
    <property type="entry name" value="MFS_dom"/>
</dbReference>
<evidence type="ECO:0000256" key="7">
    <source>
        <dbReference type="SAM" id="Coils"/>
    </source>
</evidence>
<comment type="subcellular location">
    <subcellularLocation>
        <location evidence="1">Membrane</location>
        <topology evidence="1">Multi-pass membrane protein</topology>
    </subcellularLocation>
</comment>
<sequence length="563" mass="61714">MEKSIKSDYSQQDLKNPQDQHNTETAQTALPAEKSIFRDMDTDDDSSTIASHDAEDSDSVETKHPYTIYNINCLHIMLALVSFAGTMSSISGPIYFPALTELQVYFNVTTEQINISVVVYSIFQGIGPAIWGTVSDIIGRRPVYIVCLAIYLGSNIGLALTRWYWLLLVMRCIQAIGISAALALGSGVLSDLTERRNRGGYMGYFTGFTLLGNCFGPLIGGGLTQSLGWRSMFWFLAIYSGSTMVVFMLVFPETKRSMCANGSVVPKRWYNIAPTLHLGPLKSYLVTEPDEELKEEMKKATRKINPFQTFMLAKEIEVLMILIPNAMFYTAWFMALTAQSTKLSSEYGFSTVKIGLSYLSNGAGCVVGSIASGKLMNLYYAILHKKYMGALPKGAAPNPAHFPIHRARLLLTFFFCLGQVVATIIFGWTIQYKVHYIVPILSVFLMSLASTSFLNCSSTLLVDLFPTESASAAGCVNLTRCLTAAVGIAVQDKMMTAMGVGGCFTLVAGLCALSYGCVGVALKMGPRWSAKRFQKSNEKLKAELEIVNDAIAGVVAENDEKRL</sequence>
<feature type="transmembrane region" description="Helical" evidence="9">
    <location>
        <begin position="436"/>
        <end position="457"/>
    </location>
</feature>
<evidence type="ECO:0000256" key="4">
    <source>
        <dbReference type="ARBA" id="ARBA00022989"/>
    </source>
</evidence>
<dbReference type="OrthoDB" id="440553at2759"/>
<evidence type="ECO:0000313" key="11">
    <source>
        <dbReference type="EMBL" id="ODQ64454.1"/>
    </source>
</evidence>
<comment type="similarity">
    <text evidence="6">Belongs to the major facilitator superfamily. CAR1 family.</text>
</comment>
<feature type="transmembrane region" description="Helical" evidence="9">
    <location>
        <begin position="201"/>
        <end position="220"/>
    </location>
</feature>
<protein>
    <submittedName>
        <fullName evidence="11">MFS general substrate transporter</fullName>
    </submittedName>
</protein>
<feature type="transmembrane region" description="Helical" evidence="9">
    <location>
        <begin position="73"/>
        <end position="92"/>
    </location>
</feature>
<feature type="region of interest" description="Disordered" evidence="8">
    <location>
        <begin position="1"/>
        <end position="56"/>
    </location>
</feature>
<dbReference type="InterPro" id="IPR036259">
    <property type="entry name" value="MFS_trans_sf"/>
</dbReference>
<evidence type="ECO:0000313" key="12">
    <source>
        <dbReference type="Proteomes" id="UP000095009"/>
    </source>
</evidence>
<evidence type="ECO:0000256" key="9">
    <source>
        <dbReference type="SAM" id="Phobius"/>
    </source>
</evidence>
<dbReference type="CDD" id="cd17323">
    <property type="entry name" value="MFS_Tpo1_MDR_like"/>
    <property type="match status" value="1"/>
</dbReference>
<evidence type="ECO:0000256" key="6">
    <source>
        <dbReference type="ARBA" id="ARBA00038347"/>
    </source>
</evidence>
<feature type="transmembrane region" description="Helical" evidence="9">
    <location>
        <begin position="318"/>
        <end position="338"/>
    </location>
</feature>
<feature type="coiled-coil region" evidence="7">
    <location>
        <begin position="530"/>
        <end position="557"/>
    </location>
</feature>
<keyword evidence="5 9" id="KW-0472">Membrane</keyword>
<dbReference type="PANTHER" id="PTHR23502">
    <property type="entry name" value="MAJOR FACILITATOR SUPERFAMILY"/>
    <property type="match status" value="1"/>
</dbReference>
<dbReference type="Gene3D" id="1.20.1250.20">
    <property type="entry name" value="MFS general substrate transporter like domains"/>
    <property type="match status" value="1"/>
</dbReference>
<dbReference type="GO" id="GO:0005886">
    <property type="term" value="C:plasma membrane"/>
    <property type="evidence" value="ECO:0007669"/>
    <property type="project" value="TreeGrafter"/>
</dbReference>
<feature type="transmembrane region" description="Helical" evidence="9">
    <location>
        <begin position="166"/>
        <end position="189"/>
    </location>
</feature>
<keyword evidence="2" id="KW-0813">Transport</keyword>
<feature type="transmembrane region" description="Helical" evidence="9">
    <location>
        <begin position="496"/>
        <end position="522"/>
    </location>
</feature>
<dbReference type="PROSITE" id="PS50850">
    <property type="entry name" value="MFS"/>
    <property type="match status" value="1"/>
</dbReference>
<feature type="domain" description="Major facilitator superfamily (MFS) profile" evidence="10">
    <location>
        <begin position="77"/>
        <end position="526"/>
    </location>
</feature>
<dbReference type="GO" id="GO:0022857">
    <property type="term" value="F:transmembrane transporter activity"/>
    <property type="evidence" value="ECO:0007669"/>
    <property type="project" value="InterPro"/>
</dbReference>